<evidence type="ECO:0000259" key="5">
    <source>
        <dbReference type="PROSITE" id="PS50111"/>
    </source>
</evidence>
<evidence type="ECO:0000256" key="1">
    <source>
        <dbReference type="ARBA" id="ARBA00023224"/>
    </source>
</evidence>
<dbReference type="SMART" id="SM00283">
    <property type="entry name" value="MA"/>
    <property type="match status" value="1"/>
</dbReference>
<keyword evidence="1 2" id="KW-0807">Transducer</keyword>
<accession>A0ABR9S0K9</accession>
<dbReference type="RefSeq" id="WP_193675648.1">
    <property type="nucleotide sequence ID" value="NZ_JADDIV010000002.1"/>
</dbReference>
<dbReference type="PANTHER" id="PTHR32089:SF112">
    <property type="entry name" value="LYSOZYME-LIKE PROTEIN-RELATED"/>
    <property type="match status" value="1"/>
</dbReference>
<dbReference type="Pfam" id="PF00015">
    <property type="entry name" value="MCPsignal"/>
    <property type="match status" value="1"/>
</dbReference>
<gene>
    <name evidence="6" type="ORF">IM787_05495</name>
</gene>
<keyword evidence="4" id="KW-1133">Transmembrane helix</keyword>
<dbReference type="SUPFAM" id="SSF58104">
    <property type="entry name" value="Methyl-accepting chemotaxis protein (MCP) signaling domain"/>
    <property type="match status" value="1"/>
</dbReference>
<evidence type="ECO:0000256" key="2">
    <source>
        <dbReference type="PROSITE-ProRule" id="PRU00284"/>
    </source>
</evidence>
<proteinExistence type="predicted"/>
<dbReference type="EMBL" id="JADDIV010000002">
    <property type="protein sequence ID" value="MBE7367005.1"/>
    <property type="molecule type" value="Genomic_DNA"/>
</dbReference>
<name>A0ABR9S0K9_9BURK</name>
<comment type="caution">
    <text evidence="6">The sequence shown here is derived from an EMBL/GenBank/DDBJ whole genome shotgun (WGS) entry which is preliminary data.</text>
</comment>
<protein>
    <recommendedName>
        <fullName evidence="5">Methyl-accepting transducer domain-containing protein</fullName>
    </recommendedName>
</protein>
<feature type="region of interest" description="Disordered" evidence="3">
    <location>
        <begin position="1"/>
        <end position="32"/>
    </location>
</feature>
<evidence type="ECO:0000256" key="4">
    <source>
        <dbReference type="SAM" id="Phobius"/>
    </source>
</evidence>
<dbReference type="Gene3D" id="1.10.287.950">
    <property type="entry name" value="Methyl-accepting chemotaxis protein"/>
    <property type="match status" value="1"/>
</dbReference>
<dbReference type="PROSITE" id="PS50111">
    <property type="entry name" value="CHEMOTAXIS_TRANSDUC_2"/>
    <property type="match status" value="1"/>
</dbReference>
<feature type="domain" description="Methyl-accepting transducer" evidence="5">
    <location>
        <begin position="255"/>
        <end position="491"/>
    </location>
</feature>
<keyword evidence="4" id="KW-0472">Membrane</keyword>
<feature type="transmembrane region" description="Helical" evidence="4">
    <location>
        <begin position="44"/>
        <end position="70"/>
    </location>
</feature>
<dbReference type="Proteomes" id="UP000806285">
    <property type="component" value="Unassembled WGS sequence"/>
</dbReference>
<evidence type="ECO:0000313" key="6">
    <source>
        <dbReference type="EMBL" id="MBE7367005.1"/>
    </source>
</evidence>
<evidence type="ECO:0000313" key="7">
    <source>
        <dbReference type="Proteomes" id="UP000806285"/>
    </source>
</evidence>
<organism evidence="6 7">
    <name type="scientific">Ramlibacter pallidus</name>
    <dbReference type="NCBI Taxonomy" id="2780087"/>
    <lineage>
        <taxon>Bacteria</taxon>
        <taxon>Pseudomonadati</taxon>
        <taxon>Pseudomonadota</taxon>
        <taxon>Betaproteobacteria</taxon>
        <taxon>Burkholderiales</taxon>
        <taxon>Comamonadaceae</taxon>
        <taxon>Ramlibacter</taxon>
    </lineage>
</organism>
<keyword evidence="7" id="KW-1185">Reference proteome</keyword>
<evidence type="ECO:0000256" key="3">
    <source>
        <dbReference type="SAM" id="MobiDB-lite"/>
    </source>
</evidence>
<reference evidence="6 7" key="1">
    <citation type="submission" date="2020-10" db="EMBL/GenBank/DDBJ databases">
        <title>Ramlibacter sp. HM2 16S ribosomal RNA gene Genome sequencing and assembly.</title>
        <authorList>
            <person name="Kang M."/>
        </authorList>
    </citation>
    <scope>NUCLEOTIDE SEQUENCE [LARGE SCALE GENOMIC DNA]</scope>
    <source>
        <strain evidence="6 7">HM2</strain>
    </source>
</reference>
<dbReference type="PANTHER" id="PTHR32089">
    <property type="entry name" value="METHYL-ACCEPTING CHEMOTAXIS PROTEIN MCPB"/>
    <property type="match status" value="1"/>
</dbReference>
<sequence length="527" mass="56500">MSEPAVLVAPLAAPPPFTGTERRAAASPRRNTSGSAVAQWKRQLAWFATTVTGLVVVVAVLSGLAMWHVIREVALAEATNELRTRAAADARIAVVDVERHLAQAMVEDDAARVRAAAVASIAAASRLEDAVTALRTALPDDGGVVEMSRLVDGVKAPRVNVIVLARKGQRQEAVSAQQAIAEPLRRIDAVSARILEEQVAQRARASTERSALFTRILYALAGAAAASTALGLAFYRRLMRRFSPVEQLLDEVAHSARELDTGGRQLDTLNADVQQANHRLRVLLERFQGSSQAMTQEAERCLRDVEQISDTCKSSAGMSRLHADEASSVAGQIHAMTARLHQLLEATQSLSRSRSEITRFADQIDGIASTTRLLSLNAAVEAARAGTAGRGFSVIANSVRRLSEDTQEAALQIRRASEDITRQLGATTRAVQETSALMDQGAGRIAALDSSARSNQALLDGMHNEVQGFRGSFQRQVDRVQAMDAESGALAGALEDGLRHARLLDETAASLTHTSTALLQRLSNLQN</sequence>
<feature type="compositionally biased region" description="Low complexity" evidence="3">
    <location>
        <begin position="1"/>
        <end position="11"/>
    </location>
</feature>
<feature type="transmembrane region" description="Helical" evidence="4">
    <location>
        <begin position="216"/>
        <end position="235"/>
    </location>
</feature>
<dbReference type="InterPro" id="IPR004089">
    <property type="entry name" value="MCPsignal_dom"/>
</dbReference>
<keyword evidence="4" id="KW-0812">Transmembrane</keyword>